<evidence type="ECO:0000313" key="1">
    <source>
        <dbReference type="EMBL" id="MBF4102954.1"/>
    </source>
</evidence>
<name>A0A930UVG8_9PAST</name>
<gene>
    <name evidence="1" type="ORF">INT80_12345</name>
</gene>
<accession>A0A930UVG8</accession>
<dbReference type="EMBL" id="JADION010000041">
    <property type="protein sequence ID" value="MBF4102954.1"/>
    <property type="molecule type" value="Genomic_DNA"/>
</dbReference>
<reference evidence="1" key="1">
    <citation type="submission" date="2020-11" db="EMBL/GenBank/DDBJ databases">
        <title>Gallibacterium anatis 1637, full genome, WGS.</title>
        <authorList>
            <person name="Laishevtcev A.I."/>
            <person name="Yakimova E.A."/>
            <person name="Petkovich D."/>
            <person name="Stepanova T.V."/>
            <person name="Kalendr R.S."/>
            <person name="Rubalsky E.O."/>
            <person name="Zulkarneev E.R."/>
            <person name="Aleshkin A.V."/>
        </authorList>
    </citation>
    <scope>NUCLEOTIDE SEQUENCE</scope>
    <source>
        <strain evidence="1">1637</strain>
    </source>
</reference>
<dbReference type="AlphaFoldDB" id="A0A930UVG8"/>
<sequence>MYNQDKALFYKWNGDNEAADIIVSGMSRTDEWWSYYNRRGWIGAENAGGSATLTNKTMTQFIMDTLGGGNDYISASSTINVVIRTNDGDDMITTMNLPSRYDYYMD</sequence>
<proteinExistence type="predicted"/>
<protein>
    <submittedName>
        <fullName evidence="1">Uncharacterized protein</fullName>
    </submittedName>
</protein>
<organism evidence="1">
    <name type="scientific">Gallibacterium anatis</name>
    <dbReference type="NCBI Taxonomy" id="750"/>
    <lineage>
        <taxon>Bacteria</taxon>
        <taxon>Pseudomonadati</taxon>
        <taxon>Pseudomonadota</taxon>
        <taxon>Gammaproteobacteria</taxon>
        <taxon>Pasteurellales</taxon>
        <taxon>Pasteurellaceae</taxon>
        <taxon>Gallibacterium</taxon>
    </lineage>
</organism>
<comment type="caution">
    <text evidence="1">The sequence shown here is derived from an EMBL/GenBank/DDBJ whole genome shotgun (WGS) entry which is preliminary data.</text>
</comment>